<reference evidence="1 2" key="1">
    <citation type="submission" date="2023-12" db="EMBL/GenBank/DDBJ databases">
        <title>Novel species of the genus Arcicella isolated from rivers.</title>
        <authorList>
            <person name="Lu H."/>
        </authorList>
    </citation>
    <scope>NUCLEOTIDE SEQUENCE [LARGE SCALE GENOMIC DNA]</scope>
    <source>
        <strain evidence="1 2">DC25W</strain>
    </source>
</reference>
<keyword evidence="2" id="KW-1185">Reference proteome</keyword>
<organism evidence="1 2">
    <name type="scientific">Arcicella lustrica</name>
    <dbReference type="NCBI Taxonomy" id="2984196"/>
    <lineage>
        <taxon>Bacteria</taxon>
        <taxon>Pseudomonadati</taxon>
        <taxon>Bacteroidota</taxon>
        <taxon>Cytophagia</taxon>
        <taxon>Cytophagales</taxon>
        <taxon>Flectobacillaceae</taxon>
        <taxon>Arcicella</taxon>
    </lineage>
</organism>
<dbReference type="EMBL" id="JAYGIM010000001">
    <property type="protein sequence ID" value="MEA5425356.1"/>
    <property type="molecule type" value="Genomic_DNA"/>
</dbReference>
<dbReference type="Proteomes" id="UP001302222">
    <property type="component" value="Unassembled WGS sequence"/>
</dbReference>
<name>A0ABU5SDI4_9BACT</name>
<gene>
    <name evidence="1" type="ORF">VB798_02150</name>
</gene>
<sequence length="53" mass="5716">MNKYKLGDKVLSPSKLIVNGIRAEEVEVKSISGALGWPLSSDLVIGSSRNEKT</sequence>
<dbReference type="RefSeq" id="WP_323255478.1">
    <property type="nucleotide sequence ID" value="NZ_JAYGIM010000001.1"/>
</dbReference>
<accession>A0ABU5SDI4</accession>
<proteinExistence type="predicted"/>
<evidence type="ECO:0000313" key="1">
    <source>
        <dbReference type="EMBL" id="MEA5425356.1"/>
    </source>
</evidence>
<protein>
    <submittedName>
        <fullName evidence="1">Uncharacterized protein</fullName>
    </submittedName>
</protein>
<comment type="caution">
    <text evidence="1">The sequence shown here is derived from an EMBL/GenBank/DDBJ whole genome shotgun (WGS) entry which is preliminary data.</text>
</comment>
<evidence type="ECO:0000313" key="2">
    <source>
        <dbReference type="Proteomes" id="UP001302222"/>
    </source>
</evidence>